<reference evidence="2" key="1">
    <citation type="submission" date="2022-11" db="EMBL/GenBank/DDBJ databases">
        <authorList>
            <person name="Petersen C."/>
        </authorList>
    </citation>
    <scope>NUCLEOTIDE SEQUENCE</scope>
    <source>
        <strain evidence="2">IBT 30761</strain>
    </source>
</reference>
<dbReference type="GO" id="GO:0140359">
    <property type="term" value="F:ABC-type transporter activity"/>
    <property type="evidence" value="ECO:0007669"/>
    <property type="project" value="InterPro"/>
</dbReference>
<dbReference type="Gene3D" id="1.25.40.20">
    <property type="entry name" value="Ankyrin repeat-containing domain"/>
    <property type="match status" value="1"/>
</dbReference>
<organism evidence="2 3">
    <name type="scientific">Penicillium argentinense</name>
    <dbReference type="NCBI Taxonomy" id="1131581"/>
    <lineage>
        <taxon>Eukaryota</taxon>
        <taxon>Fungi</taxon>
        <taxon>Dikarya</taxon>
        <taxon>Ascomycota</taxon>
        <taxon>Pezizomycotina</taxon>
        <taxon>Eurotiomycetes</taxon>
        <taxon>Eurotiomycetidae</taxon>
        <taxon>Eurotiales</taxon>
        <taxon>Aspergillaceae</taxon>
        <taxon>Penicillium</taxon>
    </lineage>
</organism>
<dbReference type="InterPro" id="IPR036770">
    <property type="entry name" value="Ankyrin_rpt-contain_sf"/>
</dbReference>
<evidence type="ECO:0000313" key="3">
    <source>
        <dbReference type="Proteomes" id="UP001149074"/>
    </source>
</evidence>
<gene>
    <name evidence="2" type="ORF">N7532_005419</name>
</gene>
<dbReference type="GO" id="GO:0043190">
    <property type="term" value="C:ATP-binding cassette (ABC) transporter complex"/>
    <property type="evidence" value="ECO:0007669"/>
    <property type="project" value="InterPro"/>
</dbReference>
<dbReference type="Proteomes" id="UP001149074">
    <property type="component" value="Unassembled WGS sequence"/>
</dbReference>
<keyword evidence="1" id="KW-0812">Transmembrane</keyword>
<evidence type="ECO:0000256" key="1">
    <source>
        <dbReference type="SAM" id="Phobius"/>
    </source>
</evidence>
<dbReference type="InterPro" id="IPR002110">
    <property type="entry name" value="Ankyrin_rpt"/>
</dbReference>
<protein>
    <submittedName>
        <fullName evidence="2">Uncharacterized protein</fullName>
    </submittedName>
</protein>
<feature type="transmembrane region" description="Helical" evidence="1">
    <location>
        <begin position="66"/>
        <end position="89"/>
    </location>
</feature>
<name>A0A9W9FDV7_9EURO</name>
<dbReference type="AlphaFoldDB" id="A0A9W9FDV7"/>
<sequence length="203" mass="23329">MTDSPTRNMIRIRLIIMAFSILGLVLASLNSAITRFAIVLRDRAKLSITEPDSAILAHSFQQLMEMILGDVLVAALASVLSVRLVLLVYPRLLRGLEFDYLKTIKEISRNQEITAFVEKAQSSLESQGYFEDVDCYERSLLHYAGMRNCLNLLLFLLQSNPNIDSRDHWGRTPLSWAAEYGSLRLRKSYRIEVQMLMQWIMKE</sequence>
<dbReference type="Pfam" id="PF13637">
    <property type="entry name" value="Ank_4"/>
    <property type="match status" value="1"/>
</dbReference>
<dbReference type="EMBL" id="JAPQKI010000005">
    <property type="protein sequence ID" value="KAJ5098418.1"/>
    <property type="molecule type" value="Genomic_DNA"/>
</dbReference>
<proteinExistence type="predicted"/>
<keyword evidence="3" id="KW-1185">Reference proteome</keyword>
<accession>A0A9W9FDV7</accession>
<dbReference type="RefSeq" id="XP_056474072.1">
    <property type="nucleotide sequence ID" value="XM_056617913.1"/>
</dbReference>
<dbReference type="InterPro" id="IPR000412">
    <property type="entry name" value="ABC_2_transport"/>
</dbReference>
<keyword evidence="1" id="KW-1133">Transmembrane helix</keyword>
<dbReference type="SUPFAM" id="SSF48403">
    <property type="entry name" value="Ankyrin repeat"/>
    <property type="match status" value="1"/>
</dbReference>
<dbReference type="OrthoDB" id="4807664at2759"/>
<dbReference type="GeneID" id="81356892"/>
<comment type="caution">
    <text evidence="2">The sequence shown here is derived from an EMBL/GenBank/DDBJ whole genome shotgun (WGS) entry which is preliminary data.</text>
</comment>
<reference evidence="2" key="2">
    <citation type="journal article" date="2023" name="IMA Fungus">
        <title>Comparative genomic study of the Penicillium genus elucidates a diverse pangenome and 15 lateral gene transfer events.</title>
        <authorList>
            <person name="Petersen C."/>
            <person name="Sorensen T."/>
            <person name="Nielsen M.R."/>
            <person name="Sondergaard T.E."/>
            <person name="Sorensen J.L."/>
            <person name="Fitzpatrick D.A."/>
            <person name="Frisvad J.C."/>
            <person name="Nielsen K.L."/>
        </authorList>
    </citation>
    <scope>NUCLEOTIDE SEQUENCE</scope>
    <source>
        <strain evidence="2">IBT 30761</strain>
    </source>
</reference>
<dbReference type="PRINTS" id="PR00164">
    <property type="entry name" value="ABC2TRNSPORT"/>
</dbReference>
<feature type="transmembrane region" description="Helical" evidence="1">
    <location>
        <begin position="12"/>
        <end position="33"/>
    </location>
</feature>
<evidence type="ECO:0000313" key="2">
    <source>
        <dbReference type="EMBL" id="KAJ5098418.1"/>
    </source>
</evidence>
<keyword evidence="1" id="KW-0472">Membrane</keyword>